<dbReference type="Gene3D" id="3.30.110.40">
    <property type="entry name" value="TusA-like domain"/>
    <property type="match status" value="1"/>
</dbReference>
<dbReference type="Proteomes" id="UP000643405">
    <property type="component" value="Unassembled WGS sequence"/>
</dbReference>
<evidence type="ECO:0000313" key="4">
    <source>
        <dbReference type="Proteomes" id="UP000643405"/>
    </source>
</evidence>
<reference evidence="3" key="1">
    <citation type="submission" date="2020-09" db="EMBL/GenBank/DDBJ databases">
        <title>Genome seq and assembly of Tianweitania sp.</title>
        <authorList>
            <person name="Chhetri G."/>
        </authorList>
    </citation>
    <scope>NUCLEOTIDE SEQUENCE</scope>
    <source>
        <strain evidence="3">Rool2</strain>
    </source>
</reference>
<proteinExistence type="inferred from homology"/>
<dbReference type="SUPFAM" id="SSF64307">
    <property type="entry name" value="SirA-like"/>
    <property type="match status" value="1"/>
</dbReference>
<dbReference type="Pfam" id="PF01206">
    <property type="entry name" value="TusA"/>
    <property type="match status" value="1"/>
</dbReference>
<evidence type="ECO:0000313" key="3">
    <source>
        <dbReference type="EMBL" id="MBD0414136.1"/>
    </source>
</evidence>
<feature type="domain" description="UPF0033" evidence="2">
    <location>
        <begin position="8"/>
        <end position="75"/>
    </location>
</feature>
<comment type="similarity">
    <text evidence="1">Belongs to the sulfur carrier protein TusA family.</text>
</comment>
<organism evidence="3 4">
    <name type="scientific">Oryzicola mucosus</name>
    <dbReference type="NCBI Taxonomy" id="2767425"/>
    <lineage>
        <taxon>Bacteria</taxon>
        <taxon>Pseudomonadati</taxon>
        <taxon>Pseudomonadota</taxon>
        <taxon>Alphaproteobacteria</taxon>
        <taxon>Hyphomicrobiales</taxon>
        <taxon>Phyllobacteriaceae</taxon>
        <taxon>Oryzicola</taxon>
    </lineage>
</organism>
<keyword evidence="4" id="KW-1185">Reference proteome</keyword>
<dbReference type="AlphaFoldDB" id="A0A8J6PTS3"/>
<sequence>MGDGTDIYDLRGLNCPLPVLKARKRLSAMRPGEQLWLETTDPLAVIDIPAFCVEDGHRLISSDAVEGGRRFRIERGPTRAAAT</sequence>
<dbReference type="RefSeq" id="WP_188163512.1">
    <property type="nucleotide sequence ID" value="NZ_JACVVX010000001.1"/>
</dbReference>
<dbReference type="InterPro" id="IPR036868">
    <property type="entry name" value="TusA-like_sf"/>
</dbReference>
<evidence type="ECO:0000256" key="1">
    <source>
        <dbReference type="ARBA" id="ARBA00008984"/>
    </source>
</evidence>
<dbReference type="CDD" id="cd00291">
    <property type="entry name" value="SirA_YedF_YeeD"/>
    <property type="match status" value="1"/>
</dbReference>
<dbReference type="EMBL" id="JACVVX010000001">
    <property type="protein sequence ID" value="MBD0414136.1"/>
    <property type="molecule type" value="Genomic_DNA"/>
</dbReference>
<gene>
    <name evidence="3" type="ORF">ICI42_05665</name>
</gene>
<dbReference type="PANTHER" id="PTHR33279:SF6">
    <property type="entry name" value="SULFUR CARRIER PROTEIN YEDF-RELATED"/>
    <property type="match status" value="1"/>
</dbReference>
<protein>
    <submittedName>
        <fullName evidence="3">Sulfurtransferase TusA family protein</fullName>
    </submittedName>
</protein>
<name>A0A8J6PTS3_9HYPH</name>
<comment type="caution">
    <text evidence="3">The sequence shown here is derived from an EMBL/GenBank/DDBJ whole genome shotgun (WGS) entry which is preliminary data.</text>
</comment>
<accession>A0A8J6PTS3</accession>
<dbReference type="PANTHER" id="PTHR33279">
    <property type="entry name" value="SULFUR CARRIER PROTEIN YEDF-RELATED"/>
    <property type="match status" value="1"/>
</dbReference>
<evidence type="ECO:0000259" key="2">
    <source>
        <dbReference type="Pfam" id="PF01206"/>
    </source>
</evidence>
<dbReference type="InterPro" id="IPR001455">
    <property type="entry name" value="TusA-like"/>
</dbReference>